<feature type="domain" description="Cyclic nucleotide-binding" evidence="8">
    <location>
        <begin position="142"/>
        <end position="178"/>
    </location>
</feature>
<dbReference type="PROSITE" id="PS50042">
    <property type="entry name" value="CNMP_BINDING_3"/>
    <property type="match status" value="2"/>
</dbReference>
<proteinExistence type="predicted"/>
<dbReference type="InterPro" id="IPR011009">
    <property type="entry name" value="Kinase-like_dom_sf"/>
</dbReference>
<evidence type="ECO:0000259" key="8">
    <source>
        <dbReference type="PROSITE" id="PS50042"/>
    </source>
</evidence>
<dbReference type="AlphaFoldDB" id="X6N5L1"/>
<dbReference type="Gene3D" id="1.10.510.10">
    <property type="entry name" value="Transferase(Phosphotransferase) domain 1"/>
    <property type="match status" value="1"/>
</dbReference>
<feature type="non-terminal residue" evidence="9">
    <location>
        <position position="1"/>
    </location>
</feature>
<evidence type="ECO:0000313" key="9">
    <source>
        <dbReference type="EMBL" id="ETO21570.1"/>
    </source>
</evidence>
<dbReference type="InterPro" id="IPR045270">
    <property type="entry name" value="STKc_AGC"/>
</dbReference>
<keyword evidence="10" id="KW-1185">Reference proteome</keyword>
<reference evidence="9 10" key="1">
    <citation type="journal article" date="2013" name="Curr. Biol.">
        <title>The Genome of the Foraminiferan Reticulomyxa filosa.</title>
        <authorList>
            <person name="Glockner G."/>
            <person name="Hulsmann N."/>
            <person name="Schleicher M."/>
            <person name="Noegel A.A."/>
            <person name="Eichinger L."/>
            <person name="Gallinger C."/>
            <person name="Pawlowski J."/>
            <person name="Sierra R."/>
            <person name="Euteneuer U."/>
            <person name="Pillet L."/>
            <person name="Moustafa A."/>
            <person name="Platzer M."/>
            <person name="Groth M."/>
            <person name="Szafranski K."/>
            <person name="Schliwa M."/>
        </authorList>
    </citation>
    <scope>NUCLEOTIDE SEQUENCE [LARGE SCALE GENOMIC DNA]</scope>
</reference>
<evidence type="ECO:0000256" key="6">
    <source>
        <dbReference type="SAM" id="MobiDB-lite"/>
    </source>
</evidence>
<dbReference type="PROSITE" id="PS50011">
    <property type="entry name" value="PROTEIN_KINASE_DOM"/>
    <property type="match status" value="1"/>
</dbReference>
<dbReference type="PANTHER" id="PTHR24353:SF143">
    <property type="entry name" value="PROTEIN KINASE DOMAIN-CONTAINING PROTEIN"/>
    <property type="match status" value="1"/>
</dbReference>
<keyword evidence="4 9" id="KW-0418">Kinase</keyword>
<keyword evidence="2" id="KW-0808">Transferase</keyword>
<evidence type="ECO:0000256" key="3">
    <source>
        <dbReference type="ARBA" id="ARBA00022741"/>
    </source>
</evidence>
<feature type="region of interest" description="Disordered" evidence="6">
    <location>
        <begin position="1"/>
        <end position="36"/>
    </location>
</feature>
<keyword evidence="1" id="KW-0723">Serine/threonine-protein kinase</keyword>
<dbReference type="InterPro" id="IPR000719">
    <property type="entry name" value="Prot_kinase_dom"/>
</dbReference>
<comment type="caution">
    <text evidence="9">The sequence shown here is derived from an EMBL/GenBank/DDBJ whole genome shotgun (WGS) entry which is preliminary data.</text>
</comment>
<dbReference type="GO" id="GO:0005952">
    <property type="term" value="C:cAMP-dependent protein kinase complex"/>
    <property type="evidence" value="ECO:0007669"/>
    <property type="project" value="TreeGrafter"/>
</dbReference>
<dbReference type="GO" id="GO:0004691">
    <property type="term" value="F:cAMP-dependent protein kinase activity"/>
    <property type="evidence" value="ECO:0007669"/>
    <property type="project" value="TreeGrafter"/>
</dbReference>
<evidence type="ECO:0000256" key="1">
    <source>
        <dbReference type="ARBA" id="ARBA00022527"/>
    </source>
</evidence>
<evidence type="ECO:0000313" key="10">
    <source>
        <dbReference type="Proteomes" id="UP000023152"/>
    </source>
</evidence>
<feature type="domain" description="Protein kinase" evidence="7">
    <location>
        <begin position="372"/>
        <end position="627"/>
    </location>
</feature>
<feature type="compositionally biased region" description="Basic and acidic residues" evidence="6">
    <location>
        <begin position="24"/>
        <end position="36"/>
    </location>
</feature>
<feature type="non-terminal residue" evidence="9">
    <location>
        <position position="628"/>
    </location>
</feature>
<dbReference type="InterPro" id="IPR000595">
    <property type="entry name" value="cNMP-bd_dom"/>
</dbReference>
<evidence type="ECO:0000256" key="5">
    <source>
        <dbReference type="ARBA" id="ARBA00022840"/>
    </source>
</evidence>
<name>X6N5L1_RETFI</name>
<dbReference type="Pfam" id="PF00069">
    <property type="entry name" value="Pkinase"/>
    <property type="match status" value="1"/>
</dbReference>
<evidence type="ECO:0000256" key="4">
    <source>
        <dbReference type="ARBA" id="ARBA00022777"/>
    </source>
</evidence>
<dbReference type="Gene3D" id="2.60.120.10">
    <property type="entry name" value="Jelly Rolls"/>
    <property type="match status" value="2"/>
</dbReference>
<dbReference type="GO" id="GO:0005524">
    <property type="term" value="F:ATP binding"/>
    <property type="evidence" value="ECO:0007669"/>
    <property type="project" value="UniProtKB-KW"/>
</dbReference>
<dbReference type="SMART" id="SM00220">
    <property type="entry name" value="S_TKc"/>
    <property type="match status" value="1"/>
</dbReference>
<dbReference type="InterPro" id="IPR014710">
    <property type="entry name" value="RmlC-like_jellyroll"/>
</dbReference>
<organism evidence="9 10">
    <name type="scientific">Reticulomyxa filosa</name>
    <dbReference type="NCBI Taxonomy" id="46433"/>
    <lineage>
        <taxon>Eukaryota</taxon>
        <taxon>Sar</taxon>
        <taxon>Rhizaria</taxon>
        <taxon>Retaria</taxon>
        <taxon>Foraminifera</taxon>
        <taxon>Monothalamids</taxon>
        <taxon>Reticulomyxidae</taxon>
        <taxon>Reticulomyxa</taxon>
    </lineage>
</organism>
<keyword evidence="3" id="KW-0547">Nucleotide-binding</keyword>
<feature type="region of interest" description="Disordered" evidence="6">
    <location>
        <begin position="609"/>
        <end position="628"/>
    </location>
</feature>
<dbReference type="Gene3D" id="3.30.200.20">
    <property type="entry name" value="Phosphorylase Kinase, domain 1"/>
    <property type="match status" value="1"/>
</dbReference>
<dbReference type="InterPro" id="IPR018490">
    <property type="entry name" value="cNMP-bd_dom_sf"/>
</dbReference>
<dbReference type="CDD" id="cd00038">
    <property type="entry name" value="CAP_ED"/>
    <property type="match status" value="2"/>
</dbReference>
<dbReference type="SUPFAM" id="SSF56112">
    <property type="entry name" value="Protein kinase-like (PK-like)"/>
    <property type="match status" value="1"/>
</dbReference>
<sequence>KERSVRKEGGGVGVGEEPDMDNEEREKEKEGETGLVHELDVEELPLEKEGILSPSINFRKKESFYQSPVQRVESYHLRHVASKVYEKSSKTFKFLHRVLSRNLLFQDFNSKMIEKVVNWMYNYNKHEAWARSRNSKIYDCESSFGEKALLYGTDRTCTIEALDNCRMWVLDVTVFTQIKEKRAKKLRMLQSIPPFKNCSMAQLLQIYGKLRCFNYYQGDKITTEGESVTFFQIIVSGTAEGLRFDPKKCKEIVVKRFKPKRSTPSYFGDKEIEHNHTQQLTIKVTSHMLKCYALKASDFQRIVHELDKLDSAPNVATVEEDSYTLEESKTESSLGFKEDEIEKRLGIINNNNKVIPLPSTFVNRINCTLKDLTHLGVLGKGAFGVVSLVEDPTTGHTYSLKKIRKNQVVDVGQQKHIQNERRILSLLDHDFCVRLYATYQDNLHVYLLMESILGGELFYLLRYNRKFEEPVARFYACCVICAFEYIHSKKLIFRDLKPENLLLSSNGYCKLIDFGFAKQQDESCSLCGTAEYLAPETIQSLRQEATVDWWALGVFIYEMLFGMPPFRESAHIQIFEKILTSQAEFPRRSKVSSEAQDIVCCLLKKQPRKRLGTGPHGAKNVQKHPWFQ</sequence>
<evidence type="ECO:0000259" key="7">
    <source>
        <dbReference type="PROSITE" id="PS50011"/>
    </source>
</evidence>
<dbReference type="CDD" id="cd05123">
    <property type="entry name" value="STKc_AGC"/>
    <property type="match status" value="1"/>
</dbReference>
<evidence type="ECO:0000256" key="2">
    <source>
        <dbReference type="ARBA" id="ARBA00022679"/>
    </source>
</evidence>
<dbReference type="SUPFAM" id="SSF51206">
    <property type="entry name" value="cAMP-binding domain-like"/>
    <property type="match status" value="2"/>
</dbReference>
<keyword evidence="5" id="KW-0067">ATP-binding</keyword>
<feature type="domain" description="Cyclic nucleotide-binding" evidence="8">
    <location>
        <begin position="194"/>
        <end position="303"/>
    </location>
</feature>
<accession>X6N5L1</accession>
<gene>
    <name evidence="9" type="ORF">RFI_15633</name>
</gene>
<dbReference type="Proteomes" id="UP000023152">
    <property type="component" value="Unassembled WGS sequence"/>
</dbReference>
<dbReference type="PANTHER" id="PTHR24353">
    <property type="entry name" value="CYCLIC NUCLEOTIDE-DEPENDENT PROTEIN KINASE"/>
    <property type="match status" value="1"/>
</dbReference>
<dbReference type="EMBL" id="ASPP01011496">
    <property type="protein sequence ID" value="ETO21570.1"/>
    <property type="molecule type" value="Genomic_DNA"/>
</dbReference>
<protein>
    <submittedName>
        <fullName evidence="9">cGMP-dependent protein kinase 2</fullName>
    </submittedName>
</protein>